<evidence type="ECO:0000259" key="2">
    <source>
        <dbReference type="Pfam" id="PF00849"/>
    </source>
</evidence>
<gene>
    <name evidence="3" type="ORF">M6D89_06220</name>
</gene>
<dbReference type="InterPro" id="IPR050188">
    <property type="entry name" value="RluA_PseudoU_synthase"/>
</dbReference>
<dbReference type="AlphaFoldDB" id="A0A9X2KWE3"/>
<feature type="domain" description="Pseudouridine synthase RsuA/RluA-like" evidence="2">
    <location>
        <begin position="10"/>
        <end position="153"/>
    </location>
</feature>
<dbReference type="InterPro" id="IPR006145">
    <property type="entry name" value="PsdUridine_synth_RsuA/RluA"/>
</dbReference>
<proteinExistence type="inferred from homology"/>
<dbReference type="RefSeq" id="WP_253967157.1">
    <property type="nucleotide sequence ID" value="NZ_JAMFTH010000001.1"/>
</dbReference>
<dbReference type="EMBL" id="JAMFTH010000001">
    <property type="protein sequence ID" value="MCP8898890.1"/>
    <property type="molecule type" value="Genomic_DNA"/>
</dbReference>
<dbReference type="GO" id="GO:0009982">
    <property type="term" value="F:pseudouridine synthase activity"/>
    <property type="evidence" value="ECO:0007669"/>
    <property type="project" value="InterPro"/>
</dbReference>
<dbReference type="PANTHER" id="PTHR21600:SF87">
    <property type="entry name" value="RNA PSEUDOURIDYLATE SYNTHASE DOMAIN-CONTAINING PROTEIN 1"/>
    <property type="match status" value="1"/>
</dbReference>
<dbReference type="NCBIfam" id="TIGR01621">
    <property type="entry name" value="RluA-like"/>
    <property type="match status" value="1"/>
</dbReference>
<comment type="caution">
    <text evidence="3">The sequence shown here is derived from an EMBL/GenBank/DDBJ whole genome shotgun (WGS) entry which is preliminary data.</text>
</comment>
<reference evidence="3" key="2">
    <citation type="submission" date="2023-01" db="EMBL/GenBank/DDBJ databases">
        <title>Gilvimarinus xylanilyticus HB14 isolated from Caulerpa lentillifera aquaculture base in Hainan, China.</title>
        <authorList>
            <person name="Zhang Y.-J."/>
        </authorList>
    </citation>
    <scope>NUCLEOTIDE SEQUENCE</scope>
    <source>
        <strain evidence="3">HB14</strain>
    </source>
</reference>
<dbReference type="GO" id="GO:0000455">
    <property type="term" value="P:enzyme-directed rRNA pseudouridine synthesis"/>
    <property type="evidence" value="ECO:0007669"/>
    <property type="project" value="TreeGrafter"/>
</dbReference>
<name>A0A9X2KWE3_9GAMM</name>
<dbReference type="InterPro" id="IPR006508">
    <property type="entry name" value="PsdUridine_synth_RluA-like"/>
</dbReference>
<evidence type="ECO:0000256" key="1">
    <source>
        <dbReference type="ARBA" id="ARBA00010876"/>
    </source>
</evidence>
<dbReference type="PROSITE" id="PS01129">
    <property type="entry name" value="PSI_RLU"/>
    <property type="match status" value="1"/>
</dbReference>
<dbReference type="GO" id="GO:0003723">
    <property type="term" value="F:RNA binding"/>
    <property type="evidence" value="ECO:0007669"/>
    <property type="project" value="InterPro"/>
</dbReference>
<accession>A0A9X2KWE3</accession>
<evidence type="ECO:0000313" key="4">
    <source>
        <dbReference type="Proteomes" id="UP001139319"/>
    </source>
</evidence>
<evidence type="ECO:0000313" key="3">
    <source>
        <dbReference type="EMBL" id="MCP8898890.1"/>
    </source>
</evidence>
<comment type="similarity">
    <text evidence="1">Belongs to the pseudouridine synthase RluA family.</text>
</comment>
<dbReference type="Proteomes" id="UP001139319">
    <property type="component" value="Unassembled WGS sequence"/>
</dbReference>
<organism evidence="3 4">
    <name type="scientific">Gilvimarinus xylanilyticus</name>
    <dbReference type="NCBI Taxonomy" id="2944139"/>
    <lineage>
        <taxon>Bacteria</taxon>
        <taxon>Pseudomonadati</taxon>
        <taxon>Pseudomonadota</taxon>
        <taxon>Gammaproteobacteria</taxon>
        <taxon>Cellvibrionales</taxon>
        <taxon>Cellvibrionaceae</taxon>
        <taxon>Gilvimarinus</taxon>
    </lineage>
</organism>
<sequence length="224" mass="24592">MIPIHYQCGDFVVVEKPAGLDFHDHNGAPGLFNQVRQQLGAAELYPVHRLDKVTSGLVVMAKTAAANRQLCQAFAEGRVEKNYLALSAKKPTKKQGAVVGDMQPGRRGAWRLLRSRENPARTAFISRALRPGVRLFVVKPVTGKTHQIRVALKSVGAPILGDALYAGAPADRTYLHAWRLRLPLNDSWHSFQLLPATGEEFVRPELGAVLNDLGPIEALPWPKA</sequence>
<protein>
    <submittedName>
        <fullName evidence="3">TIGR01621 family pseudouridine synthase</fullName>
    </submittedName>
</protein>
<dbReference type="InterPro" id="IPR006224">
    <property type="entry name" value="PsdUridine_synth_RluA-like_CS"/>
</dbReference>
<dbReference type="PANTHER" id="PTHR21600">
    <property type="entry name" value="MITOCHONDRIAL RNA PSEUDOURIDINE SYNTHASE"/>
    <property type="match status" value="1"/>
</dbReference>
<dbReference type="Pfam" id="PF00849">
    <property type="entry name" value="PseudoU_synth_2"/>
    <property type="match status" value="1"/>
</dbReference>
<keyword evidence="4" id="KW-1185">Reference proteome</keyword>
<dbReference type="SUPFAM" id="SSF55120">
    <property type="entry name" value="Pseudouridine synthase"/>
    <property type="match status" value="1"/>
</dbReference>
<dbReference type="GO" id="GO:0140098">
    <property type="term" value="F:catalytic activity, acting on RNA"/>
    <property type="evidence" value="ECO:0007669"/>
    <property type="project" value="UniProtKB-ARBA"/>
</dbReference>
<reference evidence="3" key="1">
    <citation type="submission" date="2022-05" db="EMBL/GenBank/DDBJ databases">
        <authorList>
            <person name="Sun H.-N."/>
        </authorList>
    </citation>
    <scope>NUCLEOTIDE SEQUENCE</scope>
    <source>
        <strain evidence="3">HB14</strain>
    </source>
</reference>
<dbReference type="InterPro" id="IPR020103">
    <property type="entry name" value="PsdUridine_synth_cat_dom_sf"/>
</dbReference>
<dbReference type="CDD" id="cd02869">
    <property type="entry name" value="PseudoU_synth_RluA_like"/>
    <property type="match status" value="1"/>
</dbReference>
<dbReference type="Gene3D" id="3.30.2350.10">
    <property type="entry name" value="Pseudouridine synthase"/>
    <property type="match status" value="1"/>
</dbReference>